<keyword evidence="8" id="KW-1185">Reference proteome</keyword>
<reference evidence="8" key="1">
    <citation type="submission" date="2014-10" db="EMBL/GenBank/DDBJ databases">
        <title>Genome sequencing of Vitellibacter sp. D-24.</title>
        <authorList>
            <person name="Thevarajoo S."/>
            <person name="Selvaratnam C."/>
            <person name="Goh K.M."/>
            <person name="Chong C.S."/>
        </authorList>
    </citation>
    <scope>NUCLEOTIDE SEQUENCE [LARGE SCALE GENOMIC DNA]</scope>
    <source>
        <strain evidence="8">D-24</strain>
    </source>
</reference>
<protein>
    <submittedName>
        <fullName evidence="7">Prenyltransferase</fullName>
    </submittedName>
</protein>
<dbReference type="AlphaFoldDB" id="A0A137RIR9"/>
<dbReference type="PANTHER" id="PTHR42723">
    <property type="entry name" value="CHLOROPHYLL SYNTHASE"/>
    <property type="match status" value="1"/>
</dbReference>
<evidence type="ECO:0000256" key="4">
    <source>
        <dbReference type="ARBA" id="ARBA00022989"/>
    </source>
</evidence>
<keyword evidence="7" id="KW-0808">Transferase</keyword>
<evidence type="ECO:0000256" key="2">
    <source>
        <dbReference type="ARBA" id="ARBA00022475"/>
    </source>
</evidence>
<comment type="caution">
    <text evidence="7">The sequence shown here is derived from an EMBL/GenBank/DDBJ whole genome shotgun (WGS) entry which is preliminary data.</text>
</comment>
<sequence length="304" mass="34231">MNYLNLIRYQNLVFIALMQVFIKYSLFQPFGVDTALTNFSFTLLVIATICIAAAGNIINDIYDVEIDKVNKPNKVLIGKRISERNANRLFVLFNIAGVAIGFYLANSIGKPSFAALFIVFSALLYLYASYLKGILLIGNLLVSALVAMSLIIVALFDLFPAITPQNQATQSAVFKIVLHYALFAFFINFIREIVKDLQDINGDKKGGINTLPIALGRKRTISIVFLLGVFMTLGVVFYMYENLYNQQTLLLYFLFAIVAPLLYFCIKSWDADSPKEYGFLSKLLKIIMFLGICSIPMYQFVILK</sequence>
<gene>
    <name evidence="7" type="primary">ubiA</name>
    <name evidence="7" type="ORF">LS48_06300</name>
</gene>
<keyword evidence="4 6" id="KW-1133">Transmembrane helix</keyword>
<feature type="transmembrane region" description="Helical" evidence="6">
    <location>
        <begin position="89"/>
        <end position="105"/>
    </location>
</feature>
<feature type="transmembrane region" description="Helical" evidence="6">
    <location>
        <begin position="140"/>
        <end position="160"/>
    </location>
</feature>
<dbReference type="GO" id="GO:0016020">
    <property type="term" value="C:membrane"/>
    <property type="evidence" value="ECO:0007669"/>
    <property type="project" value="UniProtKB-SubCell"/>
</dbReference>
<accession>A0A137RIR9</accession>
<dbReference type="RefSeq" id="WP_076692421.1">
    <property type="nucleotide sequence ID" value="NZ_JRWG01000003.1"/>
</dbReference>
<keyword evidence="3 6" id="KW-0812">Transmembrane</keyword>
<feature type="transmembrane region" description="Helical" evidence="6">
    <location>
        <begin position="172"/>
        <end position="190"/>
    </location>
</feature>
<dbReference type="EMBL" id="JRWG01000003">
    <property type="protein sequence ID" value="KXO00079.1"/>
    <property type="molecule type" value="Genomic_DNA"/>
</dbReference>
<organism evidence="7 8">
    <name type="scientific">Aequorivita aquimaris</name>
    <dbReference type="NCBI Taxonomy" id="1548749"/>
    <lineage>
        <taxon>Bacteria</taxon>
        <taxon>Pseudomonadati</taxon>
        <taxon>Bacteroidota</taxon>
        <taxon>Flavobacteriia</taxon>
        <taxon>Flavobacteriales</taxon>
        <taxon>Flavobacteriaceae</taxon>
        <taxon>Aequorivita</taxon>
    </lineage>
</organism>
<dbReference type="InterPro" id="IPR000537">
    <property type="entry name" value="UbiA_prenyltransferase"/>
</dbReference>
<evidence type="ECO:0000256" key="1">
    <source>
        <dbReference type="ARBA" id="ARBA00004141"/>
    </source>
</evidence>
<evidence type="ECO:0000313" key="8">
    <source>
        <dbReference type="Proteomes" id="UP000070138"/>
    </source>
</evidence>
<dbReference type="Proteomes" id="UP000070138">
    <property type="component" value="Unassembled WGS sequence"/>
</dbReference>
<dbReference type="CDD" id="cd13961">
    <property type="entry name" value="PT_UbiA_DGGGPS"/>
    <property type="match status" value="1"/>
</dbReference>
<dbReference type="PANTHER" id="PTHR42723:SF1">
    <property type="entry name" value="CHLOROPHYLL SYNTHASE, CHLOROPLASTIC"/>
    <property type="match status" value="1"/>
</dbReference>
<feature type="transmembrane region" description="Helical" evidence="6">
    <location>
        <begin position="286"/>
        <end position="303"/>
    </location>
</feature>
<dbReference type="InterPro" id="IPR050475">
    <property type="entry name" value="Prenyltransferase_related"/>
</dbReference>
<evidence type="ECO:0000313" key="7">
    <source>
        <dbReference type="EMBL" id="KXO00079.1"/>
    </source>
</evidence>
<dbReference type="Pfam" id="PF01040">
    <property type="entry name" value="UbiA"/>
    <property type="match status" value="1"/>
</dbReference>
<feature type="transmembrane region" description="Helical" evidence="6">
    <location>
        <begin position="12"/>
        <end position="30"/>
    </location>
</feature>
<comment type="subcellular location">
    <subcellularLocation>
        <location evidence="1">Membrane</location>
        <topology evidence="1">Multi-pass membrane protein</topology>
    </subcellularLocation>
</comment>
<evidence type="ECO:0000256" key="3">
    <source>
        <dbReference type="ARBA" id="ARBA00022692"/>
    </source>
</evidence>
<dbReference type="Gene3D" id="1.20.120.1780">
    <property type="entry name" value="UbiA prenyltransferase"/>
    <property type="match status" value="1"/>
</dbReference>
<evidence type="ECO:0000256" key="5">
    <source>
        <dbReference type="ARBA" id="ARBA00023136"/>
    </source>
</evidence>
<proteinExistence type="predicted"/>
<dbReference type="InterPro" id="IPR044878">
    <property type="entry name" value="UbiA_sf"/>
</dbReference>
<feature type="transmembrane region" description="Helical" evidence="6">
    <location>
        <begin position="221"/>
        <end position="240"/>
    </location>
</feature>
<feature type="transmembrane region" description="Helical" evidence="6">
    <location>
        <begin position="111"/>
        <end position="128"/>
    </location>
</feature>
<dbReference type="Gene3D" id="1.10.357.140">
    <property type="entry name" value="UbiA prenyltransferase"/>
    <property type="match status" value="1"/>
</dbReference>
<dbReference type="GO" id="GO:0016765">
    <property type="term" value="F:transferase activity, transferring alkyl or aryl (other than methyl) groups"/>
    <property type="evidence" value="ECO:0007669"/>
    <property type="project" value="InterPro"/>
</dbReference>
<evidence type="ECO:0000256" key="6">
    <source>
        <dbReference type="SAM" id="Phobius"/>
    </source>
</evidence>
<dbReference type="OrthoDB" id="9811562at2"/>
<reference evidence="7 8" key="2">
    <citation type="journal article" date="2016" name="Int. J. Syst. Evol. Microbiol.">
        <title>Vitellibacter aquimaris sp. nov., a marine bacterium isolated from seawater.</title>
        <authorList>
            <person name="Thevarajoo S."/>
            <person name="Selvaratnam C."/>
            <person name="Goh K.M."/>
            <person name="Hong K.W."/>
            <person name="Chan X.Y."/>
            <person name="Chan K.G."/>
            <person name="Chong C.S."/>
        </authorList>
    </citation>
    <scope>NUCLEOTIDE SEQUENCE [LARGE SCALE GENOMIC DNA]</scope>
    <source>
        <strain evidence="7 8">D-24</strain>
    </source>
</reference>
<dbReference type="NCBIfam" id="NF009512">
    <property type="entry name" value="PRK12872.1-1"/>
    <property type="match status" value="1"/>
</dbReference>
<keyword evidence="2" id="KW-1003">Cell membrane</keyword>
<feature type="transmembrane region" description="Helical" evidence="6">
    <location>
        <begin position="36"/>
        <end position="58"/>
    </location>
</feature>
<name>A0A137RIR9_9FLAO</name>
<feature type="transmembrane region" description="Helical" evidence="6">
    <location>
        <begin position="246"/>
        <end position="266"/>
    </location>
</feature>
<dbReference type="STRING" id="1548749.LS48_06300"/>
<keyword evidence="5 6" id="KW-0472">Membrane</keyword>
<dbReference type="PATRIC" id="fig|1548749.3.peg.1335"/>